<comment type="caution">
    <text evidence="1">The sequence shown here is derived from an EMBL/GenBank/DDBJ whole genome shotgun (WGS) entry which is preliminary data.</text>
</comment>
<dbReference type="Pfam" id="PF19827">
    <property type="entry name" value="DUF6308"/>
    <property type="match status" value="1"/>
</dbReference>
<dbReference type="InterPro" id="IPR046275">
    <property type="entry name" value="DUF6308"/>
</dbReference>
<accession>A0ABV1X0Q7</accession>
<name>A0ABV1X0Q7_9ACTN</name>
<dbReference type="RefSeq" id="WP_350783664.1">
    <property type="nucleotide sequence ID" value="NZ_JBEPEK010000187.1"/>
</dbReference>
<dbReference type="Proteomes" id="UP001474181">
    <property type="component" value="Unassembled WGS sequence"/>
</dbReference>
<evidence type="ECO:0000313" key="1">
    <source>
        <dbReference type="EMBL" id="MER7182603.1"/>
    </source>
</evidence>
<keyword evidence="2" id="KW-1185">Reference proteome</keyword>
<reference evidence="1 2" key="1">
    <citation type="submission" date="2024-06" db="EMBL/GenBank/DDBJ databases">
        <title>The Natural Products Discovery Center: Release of the First 8490 Sequenced Strains for Exploring Actinobacteria Biosynthetic Diversity.</title>
        <authorList>
            <person name="Kalkreuter E."/>
            <person name="Kautsar S.A."/>
            <person name="Yang D."/>
            <person name="Bader C.D."/>
            <person name="Teijaro C.N."/>
            <person name="Fluegel L."/>
            <person name="Davis C.M."/>
            <person name="Simpson J.R."/>
            <person name="Lauterbach L."/>
            <person name="Steele A.D."/>
            <person name="Gui C."/>
            <person name="Meng S."/>
            <person name="Li G."/>
            <person name="Viehrig K."/>
            <person name="Ye F."/>
            <person name="Su P."/>
            <person name="Kiefer A.F."/>
            <person name="Nichols A."/>
            <person name="Cepeda A.J."/>
            <person name="Yan W."/>
            <person name="Fan B."/>
            <person name="Jiang Y."/>
            <person name="Adhikari A."/>
            <person name="Zheng C.-J."/>
            <person name="Schuster L."/>
            <person name="Cowan T.M."/>
            <person name="Smanski M.J."/>
            <person name="Chevrette M.G."/>
            <person name="De Carvalho L.P.S."/>
            <person name="Shen B."/>
        </authorList>
    </citation>
    <scope>NUCLEOTIDE SEQUENCE [LARGE SCALE GENOMIC DNA]</scope>
    <source>
        <strain evidence="1 2">NPDC000234</strain>
    </source>
</reference>
<protein>
    <submittedName>
        <fullName evidence="1">DUF6308 family protein</fullName>
    </submittedName>
</protein>
<proteinExistence type="predicted"/>
<sequence>MRSANRALHHELLALRQLAELPETVGVLRICDVVLWMHHRTDQEERSCIDTWIPAAAEPSSERRTPQVTGVVRREIGTLVTVTAPAEPFRRVPVSSFAGGGSTRRSRLRRGMPWERYARGHG</sequence>
<organism evidence="1 2">
    <name type="scientific">Streptomyces hyaluromycini</name>
    <dbReference type="NCBI Taxonomy" id="1377993"/>
    <lineage>
        <taxon>Bacteria</taxon>
        <taxon>Bacillati</taxon>
        <taxon>Actinomycetota</taxon>
        <taxon>Actinomycetes</taxon>
        <taxon>Kitasatosporales</taxon>
        <taxon>Streptomycetaceae</taxon>
        <taxon>Streptomyces</taxon>
    </lineage>
</organism>
<evidence type="ECO:0000313" key="2">
    <source>
        <dbReference type="Proteomes" id="UP001474181"/>
    </source>
</evidence>
<dbReference type="EMBL" id="JBEPEK010000187">
    <property type="protein sequence ID" value="MER7182603.1"/>
    <property type="molecule type" value="Genomic_DNA"/>
</dbReference>
<gene>
    <name evidence="1" type="ORF">ABT404_24505</name>
</gene>